<dbReference type="Gene3D" id="3.20.20.120">
    <property type="entry name" value="Enolase-like C-terminal domain"/>
    <property type="match status" value="1"/>
</dbReference>
<reference evidence="7 8" key="2">
    <citation type="submission" date="2023-11" db="EMBL/GenBank/DDBJ databases">
        <authorList>
            <person name="Lara A.C."/>
            <person name="Chronakova A."/>
        </authorList>
    </citation>
    <scope>NUCLEOTIDE SEQUENCE [LARGE SCALE GENOMIC DNA]</scope>
    <source>
        <strain evidence="7 8">BCCO 10_0856</strain>
    </source>
</reference>
<evidence type="ECO:0000256" key="5">
    <source>
        <dbReference type="RuleBase" id="RU366006"/>
    </source>
</evidence>
<evidence type="ECO:0000259" key="6">
    <source>
        <dbReference type="SMART" id="SM00922"/>
    </source>
</evidence>
<protein>
    <recommendedName>
        <fullName evidence="5">Dipeptide epimerase</fullName>
        <ecNumber evidence="5">5.1.1.-</ecNumber>
    </recommendedName>
</protein>
<dbReference type="InterPro" id="IPR013341">
    <property type="entry name" value="Mandelate_racemase_N_dom"/>
</dbReference>
<dbReference type="SMART" id="SM00922">
    <property type="entry name" value="MR_MLE"/>
    <property type="match status" value="1"/>
</dbReference>
<dbReference type="SFLD" id="SFLDS00001">
    <property type="entry name" value="Enolase"/>
    <property type="match status" value="1"/>
</dbReference>
<evidence type="ECO:0000313" key="8">
    <source>
        <dbReference type="Proteomes" id="UP001285521"/>
    </source>
</evidence>
<gene>
    <name evidence="7" type="ORF">SK803_13775</name>
</gene>
<sequence>MNIDWEVYGLELDTPLRISRSVMSRRDAVRVLVTHDGLQGHGEVVTSTYYRLDVEAITSQLNRLRPVLTGAGSPETALDALHADATVPEGVRAAVDAALHDLLGLRHGVPVHALTGILHWHDTPTAYTIGITTPEDAAARAAALTGRGFSVLKVKAGADPERDVAAVAAVRAAAPDARLVLDPNGGWSPDDAVRVVERITAAGVVLDAVEQPIPPGDPDALAWVRERCPAPLVADEDAATVADVRKLAGAVDGVNIKLAKCGGLRPALEIVSAARDGGLDVMLGCLVASSLGIAPAVHLAGHARWVDLDGHLLLADDPWSGIGGEDGTLRLSGVPGLGVVRRLTAPLRSPGVPSPGVVPR</sequence>
<evidence type="ECO:0000256" key="1">
    <source>
        <dbReference type="ARBA" id="ARBA00008031"/>
    </source>
</evidence>
<accession>A0ABU4SZF2</accession>
<dbReference type="InterPro" id="IPR029065">
    <property type="entry name" value="Enolase_C-like"/>
</dbReference>
<evidence type="ECO:0000256" key="4">
    <source>
        <dbReference type="ARBA" id="ARBA00023235"/>
    </source>
</evidence>
<dbReference type="SUPFAM" id="SSF54826">
    <property type="entry name" value="Enolase N-terminal domain-like"/>
    <property type="match status" value="1"/>
</dbReference>
<comment type="similarity">
    <text evidence="1 5">Belongs to the mandelate racemase/muconate lactonizing enzyme family.</text>
</comment>
<dbReference type="Pfam" id="PF13378">
    <property type="entry name" value="MR_MLE_C"/>
    <property type="match status" value="1"/>
</dbReference>
<dbReference type="Proteomes" id="UP001285521">
    <property type="component" value="Unassembled WGS sequence"/>
</dbReference>
<dbReference type="InterPro" id="IPR029017">
    <property type="entry name" value="Enolase-like_N"/>
</dbReference>
<evidence type="ECO:0000313" key="7">
    <source>
        <dbReference type="EMBL" id="MDX8031292.1"/>
    </source>
</evidence>
<organism evidence="7 8">
    <name type="scientific">Lentzea miocenica</name>
    <dbReference type="NCBI Taxonomy" id="3095431"/>
    <lineage>
        <taxon>Bacteria</taxon>
        <taxon>Bacillati</taxon>
        <taxon>Actinomycetota</taxon>
        <taxon>Actinomycetes</taxon>
        <taxon>Pseudonocardiales</taxon>
        <taxon>Pseudonocardiaceae</taxon>
        <taxon>Lentzea</taxon>
    </lineage>
</organism>
<feature type="domain" description="Mandelate racemase/muconate lactonizing enzyme C-terminal" evidence="6">
    <location>
        <begin position="134"/>
        <end position="231"/>
    </location>
</feature>
<dbReference type="Pfam" id="PF02746">
    <property type="entry name" value="MR_MLE_N"/>
    <property type="match status" value="1"/>
</dbReference>
<dbReference type="PANTHER" id="PTHR48073">
    <property type="entry name" value="O-SUCCINYLBENZOATE SYNTHASE-RELATED"/>
    <property type="match status" value="1"/>
</dbReference>
<dbReference type="InterPro" id="IPR034603">
    <property type="entry name" value="Dipeptide_epimerase"/>
</dbReference>
<dbReference type="RefSeq" id="WP_319966358.1">
    <property type="nucleotide sequence ID" value="NZ_JAXAVW010000010.1"/>
</dbReference>
<dbReference type="EMBL" id="JAXAVW010000010">
    <property type="protein sequence ID" value="MDX8031292.1"/>
    <property type="molecule type" value="Genomic_DNA"/>
</dbReference>
<keyword evidence="4 5" id="KW-0413">Isomerase</keyword>
<dbReference type="InterPro" id="IPR013342">
    <property type="entry name" value="Mandelate_racemase_C"/>
</dbReference>
<evidence type="ECO:0000256" key="3">
    <source>
        <dbReference type="ARBA" id="ARBA00022842"/>
    </source>
</evidence>
<dbReference type="EC" id="5.1.1.-" evidence="5"/>
<dbReference type="Gene3D" id="3.30.390.10">
    <property type="entry name" value="Enolase-like, N-terminal domain"/>
    <property type="match status" value="1"/>
</dbReference>
<dbReference type="CDD" id="cd03319">
    <property type="entry name" value="L-Ala-DL-Glu_epimerase"/>
    <property type="match status" value="1"/>
</dbReference>
<proteinExistence type="inferred from homology"/>
<keyword evidence="8" id="KW-1185">Reference proteome</keyword>
<reference evidence="7 8" key="1">
    <citation type="submission" date="2023-11" db="EMBL/GenBank/DDBJ databases">
        <title>Lentzea sokolovensis, sp. nov., Lentzea kristufkii, sp. nov., and Lentzea miocenensis, sp. nov., rare actinobacteria from Sokolov Coal Basin, Miocene lacustrine sediment, Czech Republic.</title>
        <authorList>
            <person name="Lara A."/>
            <person name="Kotroba L."/>
            <person name="Nouioui I."/>
            <person name="Neumann-Schaal M."/>
            <person name="Mast Y."/>
            <person name="Chronakova A."/>
        </authorList>
    </citation>
    <scope>NUCLEOTIDE SEQUENCE [LARGE SCALE GENOMIC DNA]</scope>
    <source>
        <strain evidence="7 8">BCCO 10_0856</strain>
    </source>
</reference>
<dbReference type="PANTHER" id="PTHR48073:SF2">
    <property type="entry name" value="O-SUCCINYLBENZOATE SYNTHASE"/>
    <property type="match status" value="1"/>
</dbReference>
<keyword evidence="2 5" id="KW-0479">Metal-binding</keyword>
<dbReference type="SUPFAM" id="SSF51604">
    <property type="entry name" value="Enolase C-terminal domain-like"/>
    <property type="match status" value="1"/>
</dbReference>
<dbReference type="SFLD" id="SFLDG00180">
    <property type="entry name" value="muconate_cycloisomerase"/>
    <property type="match status" value="1"/>
</dbReference>
<keyword evidence="3 5" id="KW-0460">Magnesium</keyword>
<comment type="caution">
    <text evidence="7">The sequence shown here is derived from an EMBL/GenBank/DDBJ whole genome shotgun (WGS) entry which is preliminary data.</text>
</comment>
<name>A0ABU4SZF2_9PSEU</name>
<comment type="cofactor">
    <cofactor evidence="5">
        <name>Mg(2+)</name>
        <dbReference type="ChEBI" id="CHEBI:18420"/>
    </cofactor>
    <text evidence="5">Binds 1 Mg(2+) ion per subunit.</text>
</comment>
<evidence type="ECO:0000256" key="2">
    <source>
        <dbReference type="ARBA" id="ARBA00022723"/>
    </source>
</evidence>
<dbReference type="InterPro" id="IPR036849">
    <property type="entry name" value="Enolase-like_C_sf"/>
</dbReference>